<keyword evidence="3" id="KW-0540">Nuclease</keyword>
<evidence type="ECO:0000256" key="6">
    <source>
        <dbReference type="ARBA" id="ARBA00022918"/>
    </source>
</evidence>
<keyword evidence="6" id="KW-0695">RNA-directed DNA polymerase</keyword>
<dbReference type="VEuPathDB" id="VectorBase:PPAPM1_001876"/>
<dbReference type="Proteomes" id="UP000092462">
    <property type="component" value="Unassembled WGS sequence"/>
</dbReference>
<dbReference type="VEuPathDB" id="VectorBase:PPAI007390"/>
<dbReference type="GO" id="GO:0016787">
    <property type="term" value="F:hydrolase activity"/>
    <property type="evidence" value="ECO:0007669"/>
    <property type="project" value="UniProtKB-KW"/>
</dbReference>
<dbReference type="VEuPathDB" id="VectorBase:PPAPM1_008586"/>
<dbReference type="PANTHER" id="PTHR37984:SF15">
    <property type="entry name" value="INTEGRASE CATALYTIC DOMAIN-CONTAINING PROTEIN"/>
    <property type="match status" value="1"/>
</dbReference>
<dbReference type="InterPro" id="IPR050951">
    <property type="entry name" value="Retrovirus_Pol_polyprotein"/>
</dbReference>
<keyword evidence="2" id="KW-0548">Nucleotidyltransferase</keyword>
<dbReference type="FunFam" id="3.10.20.370:FF:000001">
    <property type="entry name" value="Retrovirus-related Pol polyprotein from transposon 17.6-like protein"/>
    <property type="match status" value="1"/>
</dbReference>
<dbReference type="Pfam" id="PF17917">
    <property type="entry name" value="RT_RNaseH"/>
    <property type="match status" value="1"/>
</dbReference>
<evidence type="ECO:0000256" key="2">
    <source>
        <dbReference type="ARBA" id="ARBA00022695"/>
    </source>
</evidence>
<keyword evidence="5" id="KW-0378">Hydrolase</keyword>
<feature type="domain" description="Reverse transcriptase RNase H-like" evidence="7">
    <location>
        <begin position="8"/>
        <end position="111"/>
    </location>
</feature>
<dbReference type="EnsemblMetazoa" id="PPAI007390-RA">
    <property type="protein sequence ID" value="PPAI007390-PA"/>
    <property type="gene ID" value="PPAI007390"/>
</dbReference>
<dbReference type="InterPro" id="IPR041373">
    <property type="entry name" value="RT_RNaseH"/>
</dbReference>
<keyword evidence="1" id="KW-0808">Transferase</keyword>
<dbReference type="SUPFAM" id="SSF56672">
    <property type="entry name" value="DNA/RNA polymerases"/>
    <property type="match status" value="1"/>
</dbReference>
<dbReference type="InterPro" id="IPR043502">
    <property type="entry name" value="DNA/RNA_pol_sf"/>
</dbReference>
<proteinExistence type="predicted"/>
<dbReference type="Gene3D" id="1.10.340.70">
    <property type="match status" value="1"/>
</dbReference>
<reference evidence="8" key="1">
    <citation type="submission" date="2022-08" db="UniProtKB">
        <authorList>
            <consortium name="EnsemblMetazoa"/>
        </authorList>
    </citation>
    <scope>IDENTIFICATION</scope>
    <source>
        <strain evidence="8">Israel</strain>
    </source>
</reference>
<evidence type="ECO:0000256" key="4">
    <source>
        <dbReference type="ARBA" id="ARBA00022759"/>
    </source>
</evidence>
<protein>
    <recommendedName>
        <fullName evidence="7">Reverse transcriptase RNase H-like domain-containing protein</fullName>
    </recommendedName>
</protein>
<evidence type="ECO:0000259" key="7">
    <source>
        <dbReference type="Pfam" id="PF17917"/>
    </source>
</evidence>
<sequence>EPVLALYDPESQHEVWTDACKTGLSGILVQISRDEKRRAVAYFSRSTTPAETNYSSYELETLAVLASLERFQYYLLNKSFTVVTDCQSLAATKKKAELNARVARWWMRLQIFDFNVRHRAAKWLRAPDALSRAPVEKPNGEQSVEIGVFRVGVDMESWISTLQNQDEKLKEIIDVISDSQSKHPERNHWLKEYSFSDGRLYKNDVTGFKFVVPKGCRYHVLRGAHDDMGHPGFERTEAKERMQNHYARVAQIHNRGHKSPRKYQEGDIVLIRAEPPATGQSRKLLPRFKGPYMVSKVLEGDRYEVRDTDSTQITQIPYVSVQAADRMKLWPKLHDFDLGADDFE</sequence>
<name>A0A1B0DGV6_PHLPP</name>
<dbReference type="GO" id="GO:0003964">
    <property type="term" value="F:RNA-directed DNA polymerase activity"/>
    <property type="evidence" value="ECO:0007669"/>
    <property type="project" value="UniProtKB-KW"/>
</dbReference>
<organism evidence="8 9">
    <name type="scientific">Phlebotomus papatasi</name>
    <name type="common">Sandfly</name>
    <dbReference type="NCBI Taxonomy" id="29031"/>
    <lineage>
        <taxon>Eukaryota</taxon>
        <taxon>Metazoa</taxon>
        <taxon>Ecdysozoa</taxon>
        <taxon>Arthropoda</taxon>
        <taxon>Hexapoda</taxon>
        <taxon>Insecta</taxon>
        <taxon>Pterygota</taxon>
        <taxon>Neoptera</taxon>
        <taxon>Endopterygota</taxon>
        <taxon>Diptera</taxon>
        <taxon>Nematocera</taxon>
        <taxon>Psychodoidea</taxon>
        <taxon>Psychodidae</taxon>
        <taxon>Phlebotomus</taxon>
        <taxon>Phlebotomus</taxon>
    </lineage>
</organism>
<keyword evidence="4" id="KW-0255">Endonuclease</keyword>
<evidence type="ECO:0000256" key="3">
    <source>
        <dbReference type="ARBA" id="ARBA00022722"/>
    </source>
</evidence>
<evidence type="ECO:0000313" key="8">
    <source>
        <dbReference type="EnsemblMetazoa" id="PPAI007390-PA"/>
    </source>
</evidence>
<keyword evidence="9" id="KW-1185">Reference proteome</keyword>
<dbReference type="AlphaFoldDB" id="A0A1B0DGV6"/>
<dbReference type="PANTHER" id="PTHR37984">
    <property type="entry name" value="PROTEIN CBG26694"/>
    <property type="match status" value="1"/>
</dbReference>
<dbReference type="GO" id="GO:0004519">
    <property type="term" value="F:endonuclease activity"/>
    <property type="evidence" value="ECO:0007669"/>
    <property type="project" value="UniProtKB-KW"/>
</dbReference>
<evidence type="ECO:0000313" key="9">
    <source>
        <dbReference type="Proteomes" id="UP000092462"/>
    </source>
</evidence>
<dbReference type="Gene3D" id="3.10.20.370">
    <property type="match status" value="1"/>
</dbReference>
<dbReference type="EMBL" id="AJVK01060429">
    <property type="status" value="NOT_ANNOTATED_CDS"/>
    <property type="molecule type" value="Genomic_DNA"/>
</dbReference>
<accession>A0A1B0DGV6</accession>
<evidence type="ECO:0000256" key="5">
    <source>
        <dbReference type="ARBA" id="ARBA00022801"/>
    </source>
</evidence>
<evidence type="ECO:0000256" key="1">
    <source>
        <dbReference type="ARBA" id="ARBA00022679"/>
    </source>
</evidence>
<dbReference type="CDD" id="cd09274">
    <property type="entry name" value="RNase_HI_RT_Ty3"/>
    <property type="match status" value="1"/>
</dbReference>